<accession>C6WWL0</accession>
<dbReference type="STRING" id="583345.Mmol_1403"/>
<gene>
    <name evidence="4" type="ordered locus">Mmol_1403</name>
</gene>
<feature type="transmembrane region" description="Helical" evidence="2">
    <location>
        <begin position="31"/>
        <end position="50"/>
    </location>
</feature>
<dbReference type="Pfam" id="PF01478">
    <property type="entry name" value="Peptidase_A24"/>
    <property type="match status" value="1"/>
</dbReference>
<keyword evidence="2" id="KW-1133">Transmembrane helix</keyword>
<dbReference type="EMBL" id="CP001672">
    <property type="protein sequence ID" value="ACT48309.1"/>
    <property type="molecule type" value="Genomic_DNA"/>
</dbReference>
<protein>
    <submittedName>
        <fullName evidence="4">Peptidase A24A prepilin type IV</fullName>
    </submittedName>
</protein>
<dbReference type="GO" id="GO:0005886">
    <property type="term" value="C:plasma membrane"/>
    <property type="evidence" value="ECO:0007669"/>
    <property type="project" value="TreeGrafter"/>
</dbReference>
<comment type="similarity">
    <text evidence="1">Belongs to the peptidase A24 family.</text>
</comment>
<name>C6WWL0_METML</name>
<reference evidence="4 5" key="2">
    <citation type="journal article" date="2011" name="J. Bacteriol.">
        <title>Genomes of three methylotrophs from a single niche uncover genetic and metabolic divergence of Methylophilaceae.</title>
        <authorList>
            <person name="Lapidus A."/>
            <person name="Clum A."/>
            <person name="Labutti K."/>
            <person name="Kaluzhnaya M.G."/>
            <person name="Lim S."/>
            <person name="Beck D.A."/>
            <person name="Glavina Del Rio T."/>
            <person name="Nolan M."/>
            <person name="Mavromatis K."/>
            <person name="Huntemann M."/>
            <person name="Lucas S."/>
            <person name="Lidstrom M.E."/>
            <person name="Ivanova N."/>
            <person name="Chistoserdova L."/>
        </authorList>
    </citation>
    <scope>NUCLEOTIDE SEQUENCE [LARGE SCALE GENOMIC DNA]</scope>
    <source>
        <strain evidence="5">JLW8 / ATCC BAA-1282 / DSM 17540</strain>
    </source>
</reference>
<sequence>MTPKLMGLLALAPMLVLLLLAAKQDVNSHRISNKLVLVGVFIGLVLNGLLPEGLGFNSQVPGALGWLAALKGLAVAMAVFLPLYLLRAMGAGDVKLMGMVGTFIGPNDVLGAVLATLVAGGVMALLVTMWSKQLGAMLQNVKLIFYGSAVKLSIGQAPLMNDLPVSVRKLPYALAITLGTFTYLIWQRLYL</sequence>
<dbReference type="eggNOG" id="COG1989">
    <property type="taxonomic scope" value="Bacteria"/>
</dbReference>
<feature type="transmembrane region" description="Helical" evidence="2">
    <location>
        <begin position="62"/>
        <end position="89"/>
    </location>
</feature>
<dbReference type="GO" id="GO:0004190">
    <property type="term" value="F:aspartic-type endopeptidase activity"/>
    <property type="evidence" value="ECO:0007669"/>
    <property type="project" value="InterPro"/>
</dbReference>
<evidence type="ECO:0000259" key="3">
    <source>
        <dbReference type="Pfam" id="PF01478"/>
    </source>
</evidence>
<dbReference type="PANTHER" id="PTHR30487:SF0">
    <property type="entry name" value="PREPILIN LEADER PEPTIDASE_N-METHYLTRANSFERASE-RELATED"/>
    <property type="match status" value="1"/>
</dbReference>
<dbReference type="HOGENOM" id="CLU_057101_4_0_4"/>
<dbReference type="AlphaFoldDB" id="C6WWL0"/>
<feature type="transmembrane region" description="Helical" evidence="2">
    <location>
        <begin position="109"/>
        <end position="131"/>
    </location>
</feature>
<keyword evidence="2" id="KW-0812">Transmembrane</keyword>
<evidence type="ECO:0000313" key="5">
    <source>
        <dbReference type="Proteomes" id="UP000002742"/>
    </source>
</evidence>
<keyword evidence="2" id="KW-0472">Membrane</keyword>
<feature type="domain" description="Prepilin type IV endopeptidase peptidase" evidence="3">
    <location>
        <begin position="15"/>
        <end position="125"/>
    </location>
</feature>
<dbReference type="KEGG" id="mmb:Mmol_1403"/>
<evidence type="ECO:0000256" key="1">
    <source>
        <dbReference type="ARBA" id="ARBA00005801"/>
    </source>
</evidence>
<dbReference type="InterPro" id="IPR050882">
    <property type="entry name" value="Prepilin_peptidase/N-MTase"/>
</dbReference>
<organism evidence="4 5">
    <name type="scientific">Methylotenera mobilis (strain JLW8 / ATCC BAA-1282 / DSM 17540)</name>
    <dbReference type="NCBI Taxonomy" id="583345"/>
    <lineage>
        <taxon>Bacteria</taxon>
        <taxon>Pseudomonadati</taxon>
        <taxon>Pseudomonadota</taxon>
        <taxon>Betaproteobacteria</taxon>
        <taxon>Nitrosomonadales</taxon>
        <taxon>Methylophilaceae</taxon>
        <taxon>Methylotenera</taxon>
    </lineage>
</organism>
<dbReference type="PANTHER" id="PTHR30487">
    <property type="entry name" value="TYPE 4 PREPILIN-LIKE PROTEINS LEADER PEPTIDE-PROCESSING ENZYME"/>
    <property type="match status" value="1"/>
</dbReference>
<dbReference type="InterPro" id="IPR000045">
    <property type="entry name" value="Prepilin_IV_endopep_pep"/>
</dbReference>
<dbReference type="Gene3D" id="1.20.120.1220">
    <property type="match status" value="1"/>
</dbReference>
<proteinExistence type="inferred from homology"/>
<dbReference type="GO" id="GO:0006465">
    <property type="term" value="P:signal peptide processing"/>
    <property type="evidence" value="ECO:0007669"/>
    <property type="project" value="TreeGrafter"/>
</dbReference>
<dbReference type="Proteomes" id="UP000002742">
    <property type="component" value="Chromosome"/>
</dbReference>
<evidence type="ECO:0000256" key="2">
    <source>
        <dbReference type="SAM" id="Phobius"/>
    </source>
</evidence>
<dbReference type="OrthoDB" id="5508079at2"/>
<evidence type="ECO:0000313" key="4">
    <source>
        <dbReference type="EMBL" id="ACT48309.1"/>
    </source>
</evidence>
<feature type="transmembrane region" description="Helical" evidence="2">
    <location>
        <begin position="172"/>
        <end position="190"/>
    </location>
</feature>
<reference evidence="5" key="1">
    <citation type="submission" date="2009-07" db="EMBL/GenBank/DDBJ databases">
        <title>Complete sequence of Methylotenera mobilis JLW8.</title>
        <authorList>
            <consortium name="US DOE Joint Genome Institute"/>
            <person name="Lucas S."/>
            <person name="Copeland A."/>
            <person name="Lapidus A."/>
            <person name="Glavina del Rio T."/>
            <person name="Tice H."/>
            <person name="Bruce D."/>
            <person name="Goodwin L."/>
            <person name="Pitluck S."/>
            <person name="LaButti K.M."/>
            <person name="Clum A."/>
            <person name="Larimer F."/>
            <person name="Land M."/>
            <person name="Hauser L."/>
            <person name="Kyrpides N."/>
            <person name="Mikhailova N."/>
            <person name="Kayluzhnaya M."/>
            <person name="Chistoserdova L."/>
        </authorList>
    </citation>
    <scope>NUCLEOTIDE SEQUENCE [LARGE SCALE GENOMIC DNA]</scope>
    <source>
        <strain evidence="5">JLW8 / ATCC BAA-1282 / DSM 17540</strain>
    </source>
</reference>
<dbReference type="RefSeq" id="WP_015832344.1">
    <property type="nucleotide sequence ID" value="NC_012968.1"/>
</dbReference>
<keyword evidence="5" id="KW-1185">Reference proteome</keyword>